<dbReference type="EMBL" id="JAHHHW010000072">
    <property type="protein sequence ID" value="MBW4431589.1"/>
    <property type="molecule type" value="Genomic_DNA"/>
</dbReference>
<dbReference type="Gene3D" id="2.40.30.170">
    <property type="match status" value="1"/>
</dbReference>
<dbReference type="Pfam" id="PF25967">
    <property type="entry name" value="RND-MFP_C"/>
    <property type="match status" value="1"/>
</dbReference>
<evidence type="ECO:0000259" key="5">
    <source>
        <dbReference type="Pfam" id="PF25954"/>
    </source>
</evidence>
<accession>A0A9E3H763</accession>
<feature type="domain" description="Multidrug resistance protein MdtA-like C-terminal permuted SH3" evidence="6">
    <location>
        <begin position="430"/>
        <end position="484"/>
    </location>
</feature>
<reference evidence="7" key="1">
    <citation type="submission" date="2021-05" db="EMBL/GenBank/DDBJ databases">
        <authorList>
            <person name="Pietrasiak N."/>
            <person name="Ward R."/>
            <person name="Stajich J.E."/>
            <person name="Kurbessoian T."/>
        </authorList>
    </citation>
    <scope>NUCLEOTIDE SEQUENCE</scope>
    <source>
        <strain evidence="7">HA4357-MV3</strain>
    </source>
</reference>
<proteinExistence type="inferred from homology"/>
<reference evidence="7" key="2">
    <citation type="journal article" date="2022" name="Microbiol. Resour. Announc.">
        <title>Metagenome Sequencing to Explore Phylogenomics of Terrestrial Cyanobacteria.</title>
        <authorList>
            <person name="Ward R.D."/>
            <person name="Stajich J.E."/>
            <person name="Johansen J.R."/>
            <person name="Huntemann M."/>
            <person name="Clum A."/>
            <person name="Foster B."/>
            <person name="Foster B."/>
            <person name="Roux S."/>
            <person name="Palaniappan K."/>
            <person name="Varghese N."/>
            <person name="Mukherjee S."/>
            <person name="Reddy T.B.K."/>
            <person name="Daum C."/>
            <person name="Copeland A."/>
            <person name="Chen I.A."/>
            <person name="Ivanova N.N."/>
            <person name="Kyrpides N.C."/>
            <person name="Shapiro N."/>
            <person name="Eloe-Fadrosh E.A."/>
            <person name="Pietrasiak N."/>
        </authorList>
    </citation>
    <scope>NUCLEOTIDE SEQUENCE</scope>
    <source>
        <strain evidence="7">HA4357-MV3</strain>
    </source>
</reference>
<evidence type="ECO:0000313" key="7">
    <source>
        <dbReference type="EMBL" id="MBW4431589.1"/>
    </source>
</evidence>
<dbReference type="InterPro" id="IPR059052">
    <property type="entry name" value="HH_YbhG-like"/>
</dbReference>
<dbReference type="NCBIfam" id="TIGR01730">
    <property type="entry name" value="RND_mfp"/>
    <property type="match status" value="1"/>
</dbReference>
<dbReference type="Pfam" id="PF25881">
    <property type="entry name" value="HH_YBHG"/>
    <property type="match status" value="1"/>
</dbReference>
<evidence type="ECO:0000256" key="2">
    <source>
        <dbReference type="SAM" id="Coils"/>
    </source>
</evidence>
<feature type="domain" description="YbhG-like alpha-helical hairpin" evidence="4">
    <location>
        <begin position="143"/>
        <end position="271"/>
    </location>
</feature>
<keyword evidence="3" id="KW-0812">Transmembrane</keyword>
<dbReference type="Pfam" id="PF25954">
    <property type="entry name" value="Beta-barrel_RND_2"/>
    <property type="match status" value="1"/>
</dbReference>
<feature type="coiled-coil region" evidence="2">
    <location>
        <begin position="109"/>
        <end position="273"/>
    </location>
</feature>
<feature type="domain" description="CusB-like beta-barrel" evidence="5">
    <location>
        <begin position="351"/>
        <end position="423"/>
    </location>
</feature>
<keyword evidence="2" id="KW-0175">Coiled coil</keyword>
<evidence type="ECO:0000256" key="1">
    <source>
        <dbReference type="ARBA" id="ARBA00009477"/>
    </source>
</evidence>
<evidence type="ECO:0000256" key="3">
    <source>
        <dbReference type="SAM" id="Phobius"/>
    </source>
</evidence>
<dbReference type="PRINTS" id="PR01490">
    <property type="entry name" value="RTXTOXIND"/>
</dbReference>
<evidence type="ECO:0000313" key="8">
    <source>
        <dbReference type="Proteomes" id="UP000813215"/>
    </source>
</evidence>
<keyword evidence="3" id="KW-1133">Transmembrane helix</keyword>
<dbReference type="Gene3D" id="2.40.50.100">
    <property type="match status" value="2"/>
</dbReference>
<keyword evidence="3" id="KW-0472">Membrane</keyword>
<protein>
    <submittedName>
        <fullName evidence="7">Efflux RND transporter periplasmic adaptor subunit</fullName>
    </submittedName>
</protein>
<comment type="caution">
    <text evidence="7">The sequence shown here is derived from an EMBL/GenBank/DDBJ whole genome shotgun (WGS) entry which is preliminary data.</text>
</comment>
<dbReference type="PANTHER" id="PTHR30469">
    <property type="entry name" value="MULTIDRUG RESISTANCE PROTEIN MDTA"/>
    <property type="match status" value="1"/>
</dbReference>
<evidence type="ECO:0000259" key="4">
    <source>
        <dbReference type="Pfam" id="PF25881"/>
    </source>
</evidence>
<dbReference type="GO" id="GO:1990281">
    <property type="term" value="C:efflux pump complex"/>
    <property type="evidence" value="ECO:0007669"/>
    <property type="project" value="TreeGrafter"/>
</dbReference>
<dbReference type="InterPro" id="IPR058792">
    <property type="entry name" value="Beta-barrel_RND_2"/>
</dbReference>
<dbReference type="GO" id="GO:0015562">
    <property type="term" value="F:efflux transmembrane transporter activity"/>
    <property type="evidence" value="ECO:0007669"/>
    <property type="project" value="InterPro"/>
</dbReference>
<dbReference type="AlphaFoldDB" id="A0A9E3H763"/>
<name>A0A9E3H763_9NOST</name>
<evidence type="ECO:0000259" key="6">
    <source>
        <dbReference type="Pfam" id="PF25967"/>
    </source>
</evidence>
<feature type="transmembrane region" description="Helical" evidence="3">
    <location>
        <begin position="20"/>
        <end position="40"/>
    </location>
</feature>
<dbReference type="InterPro" id="IPR058627">
    <property type="entry name" value="MdtA-like_C"/>
</dbReference>
<gene>
    <name evidence="7" type="ORF">KME28_07635</name>
</gene>
<dbReference type="PANTHER" id="PTHR30469:SF33">
    <property type="entry name" value="SLR1207 PROTEIN"/>
    <property type="match status" value="1"/>
</dbReference>
<dbReference type="InterPro" id="IPR006143">
    <property type="entry name" value="RND_pump_MFP"/>
</dbReference>
<sequence length="502" mass="54065">MNTHIEIPVIGKIKHPQRWLIGLVTAGILVVGGTTTYTLVNRGASKEDIAALTIPVEAKDVTLRITASGKVVPDQSVNISPKQPGIVAELKVEQGDRVQKGQILAVMDSANVKTQILQYQASLQQAKAQLDEAIAGSRPQEIVQAKARLAQAEAQLDEAIAGTRVEEIAQAEADVNKFEAQLQQARSRLELASLRVKRREYPVSQGAISRDSLDEALAEERNAKDNLEQVQASLQAAKQELIKLRNGSRSEEIDRQKAAVAEAKAALKLLENGTRPEVIAQRQAAVAVAEAQLKSAQVNLQDTVIRAPFAGIVTQKYANDGAYVAPTTSASSSASATSSSIVALAKGLEVLAQVPEADIGRIKQGQQVEIVTDAYPDQVFKGRVRLIAPEAVKEEGVTLFQVRVAINTGQEKLRSGLNVDLTFLGDQVDDALVVPTVAIVTEKGETGVLVPDAQNKPLFRSVTVGAQVKDQTQIMSGVKEGDRVFLNPPKDYKREQQAKEQK</sequence>
<comment type="similarity">
    <text evidence="1">Belongs to the membrane fusion protein (MFP) (TC 8.A.1) family.</text>
</comment>
<dbReference type="SUPFAM" id="SSF111369">
    <property type="entry name" value="HlyD-like secretion proteins"/>
    <property type="match status" value="3"/>
</dbReference>
<dbReference type="Gene3D" id="1.10.287.470">
    <property type="entry name" value="Helix hairpin bin"/>
    <property type="match status" value="1"/>
</dbReference>
<organism evidence="7 8">
    <name type="scientific">Pelatocladus maniniholoensis HA4357-MV3</name>
    <dbReference type="NCBI Taxonomy" id="1117104"/>
    <lineage>
        <taxon>Bacteria</taxon>
        <taxon>Bacillati</taxon>
        <taxon>Cyanobacteriota</taxon>
        <taxon>Cyanophyceae</taxon>
        <taxon>Nostocales</taxon>
        <taxon>Nostocaceae</taxon>
        <taxon>Pelatocladus</taxon>
    </lineage>
</organism>
<dbReference type="Proteomes" id="UP000813215">
    <property type="component" value="Unassembled WGS sequence"/>
</dbReference>
<dbReference type="Gene3D" id="2.40.420.20">
    <property type="match status" value="1"/>
</dbReference>